<dbReference type="AlphaFoldDB" id="A0A6A5VBA5"/>
<name>A0A6A5VBA5_9PLEO</name>
<dbReference type="EMBL" id="ML976679">
    <property type="protein sequence ID" value="KAF1973619.1"/>
    <property type="molecule type" value="Genomic_DNA"/>
</dbReference>
<dbReference type="OrthoDB" id="5425890at2759"/>
<evidence type="ECO:0000313" key="1">
    <source>
        <dbReference type="EMBL" id="KAF1973619.1"/>
    </source>
</evidence>
<gene>
    <name evidence="1" type="ORF">BU23DRAFT_127511</name>
</gene>
<sequence length="78" mass="8292">MDETGVMLSMLGSVKVLVGKDDVRGYRGAGVKRTMVTAVSCNTELRINVMILSMGRYIVVSGESSIGGDEGLCVCLYV</sequence>
<accession>A0A6A5VBA5</accession>
<proteinExistence type="predicted"/>
<organism evidence="1 2">
    <name type="scientific">Bimuria novae-zelandiae CBS 107.79</name>
    <dbReference type="NCBI Taxonomy" id="1447943"/>
    <lineage>
        <taxon>Eukaryota</taxon>
        <taxon>Fungi</taxon>
        <taxon>Dikarya</taxon>
        <taxon>Ascomycota</taxon>
        <taxon>Pezizomycotina</taxon>
        <taxon>Dothideomycetes</taxon>
        <taxon>Pleosporomycetidae</taxon>
        <taxon>Pleosporales</taxon>
        <taxon>Massarineae</taxon>
        <taxon>Didymosphaeriaceae</taxon>
        <taxon>Bimuria</taxon>
    </lineage>
</organism>
<reference evidence="1" key="1">
    <citation type="journal article" date="2020" name="Stud. Mycol.">
        <title>101 Dothideomycetes genomes: a test case for predicting lifestyles and emergence of pathogens.</title>
        <authorList>
            <person name="Haridas S."/>
            <person name="Albert R."/>
            <person name="Binder M."/>
            <person name="Bloem J."/>
            <person name="Labutti K."/>
            <person name="Salamov A."/>
            <person name="Andreopoulos B."/>
            <person name="Baker S."/>
            <person name="Barry K."/>
            <person name="Bills G."/>
            <person name="Bluhm B."/>
            <person name="Cannon C."/>
            <person name="Castanera R."/>
            <person name="Culley D."/>
            <person name="Daum C."/>
            <person name="Ezra D."/>
            <person name="Gonzalez J."/>
            <person name="Henrissat B."/>
            <person name="Kuo A."/>
            <person name="Liang C."/>
            <person name="Lipzen A."/>
            <person name="Lutzoni F."/>
            <person name="Magnuson J."/>
            <person name="Mondo S."/>
            <person name="Nolan M."/>
            <person name="Ohm R."/>
            <person name="Pangilinan J."/>
            <person name="Park H.-J."/>
            <person name="Ramirez L."/>
            <person name="Alfaro M."/>
            <person name="Sun H."/>
            <person name="Tritt A."/>
            <person name="Yoshinaga Y."/>
            <person name="Zwiers L.-H."/>
            <person name="Turgeon B."/>
            <person name="Goodwin S."/>
            <person name="Spatafora J."/>
            <person name="Crous P."/>
            <person name="Grigoriev I."/>
        </authorList>
    </citation>
    <scope>NUCLEOTIDE SEQUENCE</scope>
    <source>
        <strain evidence="1">CBS 107.79</strain>
    </source>
</reference>
<protein>
    <submittedName>
        <fullName evidence="1">Uncharacterized protein</fullName>
    </submittedName>
</protein>
<dbReference type="Proteomes" id="UP000800036">
    <property type="component" value="Unassembled WGS sequence"/>
</dbReference>
<keyword evidence="2" id="KW-1185">Reference proteome</keyword>
<evidence type="ECO:0000313" key="2">
    <source>
        <dbReference type="Proteomes" id="UP000800036"/>
    </source>
</evidence>